<gene>
    <name evidence="1" type="ORF">Cch02nite_58960</name>
</gene>
<sequence>MVAEPASTPLPSQVTPAQLIGEISRLVRQLPCPHCGQEGADSARAHSQALVPAAREPYDDVAPLDPLDEIGDDERWLWRLVEEAERVAAAAPPGPDPRQVALAEQRCQEAYEAEQKVQSRIHATITALAQPSSWLRPRHRAALARHLREDRAAAVLTAIQRGRIEEIRGRLRAVANRRADYLTAHRATLEAGRNARVELTRVLDDLIDRYARMAQPPAWFKFGLDYPPEPGTRREWLQHARETMIERRRANLHRVLL</sequence>
<dbReference type="AlphaFoldDB" id="A0A8J3K4J8"/>
<comment type="caution">
    <text evidence="1">The sequence shown here is derived from an EMBL/GenBank/DDBJ whole genome shotgun (WGS) entry which is preliminary data.</text>
</comment>
<dbReference type="RefSeq" id="WP_191838578.1">
    <property type="nucleotide sequence ID" value="NZ_BAAALB010000005.1"/>
</dbReference>
<organism evidence="1 2">
    <name type="scientific">Catellatospora chokoriensis</name>
    <dbReference type="NCBI Taxonomy" id="310353"/>
    <lineage>
        <taxon>Bacteria</taxon>
        <taxon>Bacillati</taxon>
        <taxon>Actinomycetota</taxon>
        <taxon>Actinomycetes</taxon>
        <taxon>Micromonosporales</taxon>
        <taxon>Micromonosporaceae</taxon>
        <taxon>Catellatospora</taxon>
    </lineage>
</organism>
<protein>
    <submittedName>
        <fullName evidence="1">Uncharacterized protein</fullName>
    </submittedName>
</protein>
<dbReference type="Proteomes" id="UP000619293">
    <property type="component" value="Unassembled WGS sequence"/>
</dbReference>
<dbReference type="EMBL" id="BONG01000046">
    <property type="protein sequence ID" value="GIF92452.1"/>
    <property type="molecule type" value="Genomic_DNA"/>
</dbReference>
<proteinExistence type="predicted"/>
<accession>A0A8J3K4J8</accession>
<keyword evidence="2" id="KW-1185">Reference proteome</keyword>
<evidence type="ECO:0000313" key="2">
    <source>
        <dbReference type="Proteomes" id="UP000619293"/>
    </source>
</evidence>
<reference evidence="1 2" key="1">
    <citation type="submission" date="2021-01" db="EMBL/GenBank/DDBJ databases">
        <title>Whole genome shotgun sequence of Catellatospora chokoriensis NBRC 107358.</title>
        <authorList>
            <person name="Komaki H."/>
            <person name="Tamura T."/>
        </authorList>
    </citation>
    <scope>NUCLEOTIDE SEQUENCE [LARGE SCALE GENOMIC DNA]</scope>
    <source>
        <strain evidence="1 2">NBRC 107358</strain>
    </source>
</reference>
<evidence type="ECO:0000313" key="1">
    <source>
        <dbReference type="EMBL" id="GIF92452.1"/>
    </source>
</evidence>
<name>A0A8J3K4J8_9ACTN</name>